<comment type="caution">
    <text evidence="9">The sequence shown here is derived from an EMBL/GenBank/DDBJ whole genome shotgun (WGS) entry which is preliminary data.</text>
</comment>
<keyword evidence="4 7" id="KW-1133">Transmembrane helix</keyword>
<dbReference type="InterPro" id="IPR007277">
    <property type="entry name" value="Svp26/Tex261"/>
</dbReference>
<keyword evidence="5 7" id="KW-0472">Membrane</keyword>
<feature type="transmembrane region" description="Helical" evidence="7">
    <location>
        <begin position="150"/>
        <end position="169"/>
    </location>
</feature>
<feature type="region of interest" description="Disordered" evidence="6">
    <location>
        <begin position="669"/>
        <end position="711"/>
    </location>
</feature>
<dbReference type="PROSITE" id="PS51186">
    <property type="entry name" value="GNAT"/>
    <property type="match status" value="1"/>
</dbReference>
<evidence type="ECO:0000256" key="1">
    <source>
        <dbReference type="ARBA" id="ARBA00004141"/>
    </source>
</evidence>
<feature type="compositionally biased region" description="Basic and acidic residues" evidence="6">
    <location>
        <begin position="679"/>
        <end position="690"/>
    </location>
</feature>
<evidence type="ECO:0000256" key="7">
    <source>
        <dbReference type="SAM" id="Phobius"/>
    </source>
</evidence>
<proteinExistence type="inferred from homology"/>
<keyword evidence="10" id="KW-1185">Reference proteome</keyword>
<feature type="compositionally biased region" description="Polar residues" evidence="6">
    <location>
        <begin position="293"/>
        <end position="304"/>
    </location>
</feature>
<evidence type="ECO:0000256" key="3">
    <source>
        <dbReference type="ARBA" id="ARBA00022692"/>
    </source>
</evidence>
<dbReference type="SUPFAM" id="SSF55729">
    <property type="entry name" value="Acyl-CoA N-acyltransferases (Nat)"/>
    <property type="match status" value="1"/>
</dbReference>
<dbReference type="InterPro" id="IPR016181">
    <property type="entry name" value="Acyl_CoA_acyltransferase"/>
</dbReference>
<dbReference type="Proteomes" id="UP000279259">
    <property type="component" value="Unassembled WGS sequence"/>
</dbReference>
<dbReference type="EMBL" id="RSCD01000022">
    <property type="protein sequence ID" value="RSH83959.1"/>
    <property type="molecule type" value="Genomic_DNA"/>
</dbReference>
<feature type="domain" description="N-acetyltransferase" evidence="8">
    <location>
        <begin position="440"/>
        <end position="629"/>
    </location>
</feature>
<evidence type="ECO:0000256" key="5">
    <source>
        <dbReference type="ARBA" id="ARBA00023136"/>
    </source>
</evidence>
<evidence type="ECO:0000256" key="2">
    <source>
        <dbReference type="ARBA" id="ARBA00008096"/>
    </source>
</evidence>
<keyword evidence="3 7" id="KW-0812">Transmembrane</keyword>
<dbReference type="GO" id="GO:0030134">
    <property type="term" value="C:COPII-coated ER to Golgi transport vesicle"/>
    <property type="evidence" value="ECO:0007669"/>
    <property type="project" value="TreeGrafter"/>
</dbReference>
<dbReference type="OrthoDB" id="28257at2759"/>
<comment type="similarity">
    <text evidence="2">Belongs to the SVP26 family.</text>
</comment>
<evidence type="ECO:0000313" key="9">
    <source>
        <dbReference type="EMBL" id="RSH83959.1"/>
    </source>
</evidence>
<evidence type="ECO:0000256" key="4">
    <source>
        <dbReference type="ARBA" id="ARBA00022989"/>
    </source>
</evidence>
<dbReference type="AlphaFoldDB" id="A0A427XYM7"/>
<dbReference type="Pfam" id="PF04148">
    <property type="entry name" value="Erv26"/>
    <property type="match status" value="1"/>
</dbReference>
<gene>
    <name evidence="9" type="ORF">EHS25_005203</name>
</gene>
<feature type="region of interest" description="Disordered" evidence="6">
    <location>
        <begin position="234"/>
        <end position="359"/>
    </location>
</feature>
<feature type="transmembrane region" description="Helical" evidence="7">
    <location>
        <begin position="98"/>
        <end position="118"/>
    </location>
</feature>
<dbReference type="PANTHER" id="PTHR13144">
    <property type="entry name" value="TEX261 PROTEIN"/>
    <property type="match status" value="1"/>
</dbReference>
<dbReference type="GO" id="GO:0016747">
    <property type="term" value="F:acyltransferase activity, transferring groups other than amino-acyl groups"/>
    <property type="evidence" value="ECO:0007669"/>
    <property type="project" value="InterPro"/>
</dbReference>
<accession>A0A427XYM7</accession>
<dbReference type="InterPro" id="IPR000182">
    <property type="entry name" value="GNAT_dom"/>
</dbReference>
<dbReference type="GO" id="GO:0000139">
    <property type="term" value="C:Golgi membrane"/>
    <property type="evidence" value="ECO:0007669"/>
    <property type="project" value="TreeGrafter"/>
</dbReference>
<comment type="subcellular location">
    <subcellularLocation>
        <location evidence="1">Membrane</location>
        <topology evidence="1">Multi-pass membrane protein</topology>
    </subcellularLocation>
</comment>
<dbReference type="Gene3D" id="3.40.630.30">
    <property type="match status" value="1"/>
</dbReference>
<sequence>MITLLHLLSYVGGLAAFLFITLSLASGLLWIAELIEEHSRYAKVVGMRAIYVIMALHVLLILTDGLPILPTIFSIACHLIYLQNFSSSWPFISLTSPTFILSCVLVVADHFTWFFHFASKAQEAKRFRQPKYRYGTYATTNATTPGFMDVAAFFAICVWFIPLFLFLSLSANDHALPSSISSNPPSPSIHGGVIDLNTPRASLSPRPRSSASLVKSVLAPLLALLPRLRRRSAKRDDEGLLAPRTPIRGSPLHTPVNMSQQSYFPWGSDDAIPSAPLGPSYSSGGGGGSGSSLTPDSARTSGRQSAPPPRRVQSDAQINKGPNPRRLAVRNGKPVFTDAQLTGEPEDLGDGPHAGDSVGSTSQLGLNGVPQPRMSLGPQALPTTNTILAPAAVSHSLKGKERALAALQEDHQEDNLTSLVDAKLERLGLRTTSPEGGDALCFRPFRNEGEDLPGIMRLVEQELSEPYNVYTFRYFLVDWPHLAFLVFPSQDDPNPIGTILCKQDSHRGKTNRGYIAMLSVDRAYRRRGIASKLVRLAIEEMGSRGAHEYLTLPVHTRAYDPPLPTGRPQRITGQKLEHALLTRQIVLETEHDNAVSLALYGSLGFLREKRLARFYSNGKDAFRLILPLPGHPILDETEEEADRARWLIGAGGEMDIGMDSYEAYGAGGRTPVVDPASEEWGKEVRRRDSVGKTTRGVGPPPLPPRQEGWYT</sequence>
<dbReference type="PANTHER" id="PTHR13144:SF0">
    <property type="entry name" value="PROTEIN TEX261"/>
    <property type="match status" value="1"/>
</dbReference>
<protein>
    <recommendedName>
        <fullName evidence="8">N-acetyltransferase domain-containing protein</fullName>
    </recommendedName>
</protein>
<dbReference type="GO" id="GO:0006888">
    <property type="term" value="P:endoplasmic reticulum to Golgi vesicle-mediated transport"/>
    <property type="evidence" value="ECO:0007669"/>
    <property type="project" value="InterPro"/>
</dbReference>
<dbReference type="GO" id="GO:0097020">
    <property type="term" value="F:COPII receptor activity"/>
    <property type="evidence" value="ECO:0007669"/>
    <property type="project" value="InterPro"/>
</dbReference>
<evidence type="ECO:0000313" key="10">
    <source>
        <dbReference type="Proteomes" id="UP000279259"/>
    </source>
</evidence>
<feature type="compositionally biased region" description="Low complexity" evidence="6">
    <location>
        <begin position="273"/>
        <end position="282"/>
    </location>
</feature>
<dbReference type="Pfam" id="PF00583">
    <property type="entry name" value="Acetyltransf_1"/>
    <property type="match status" value="1"/>
</dbReference>
<dbReference type="CDD" id="cd04301">
    <property type="entry name" value="NAT_SF"/>
    <property type="match status" value="1"/>
</dbReference>
<dbReference type="GO" id="GO:0005789">
    <property type="term" value="C:endoplasmic reticulum membrane"/>
    <property type="evidence" value="ECO:0007669"/>
    <property type="project" value="TreeGrafter"/>
</dbReference>
<evidence type="ECO:0000256" key="6">
    <source>
        <dbReference type="SAM" id="MobiDB-lite"/>
    </source>
</evidence>
<reference evidence="9 10" key="1">
    <citation type="submission" date="2018-11" db="EMBL/GenBank/DDBJ databases">
        <title>Genome sequence of Saitozyma podzolica DSM 27192.</title>
        <authorList>
            <person name="Aliyu H."/>
            <person name="Gorte O."/>
            <person name="Ochsenreither K."/>
        </authorList>
    </citation>
    <scope>NUCLEOTIDE SEQUENCE [LARGE SCALE GENOMIC DNA]</scope>
    <source>
        <strain evidence="9 10">DSM 27192</strain>
    </source>
</reference>
<feature type="transmembrane region" description="Helical" evidence="7">
    <location>
        <begin position="7"/>
        <end position="32"/>
    </location>
</feature>
<name>A0A427XYM7_9TREE</name>
<organism evidence="9 10">
    <name type="scientific">Saitozyma podzolica</name>
    <dbReference type="NCBI Taxonomy" id="1890683"/>
    <lineage>
        <taxon>Eukaryota</taxon>
        <taxon>Fungi</taxon>
        <taxon>Dikarya</taxon>
        <taxon>Basidiomycota</taxon>
        <taxon>Agaricomycotina</taxon>
        <taxon>Tremellomycetes</taxon>
        <taxon>Tremellales</taxon>
        <taxon>Trimorphomycetaceae</taxon>
        <taxon>Saitozyma</taxon>
    </lineage>
</organism>
<evidence type="ECO:0000259" key="8">
    <source>
        <dbReference type="PROSITE" id="PS51186"/>
    </source>
</evidence>